<evidence type="ECO:0000256" key="2">
    <source>
        <dbReference type="ARBA" id="ARBA00022676"/>
    </source>
</evidence>
<accession>A0A6I9UUS0</accession>
<reference evidence="7" key="1">
    <citation type="submission" date="2025-08" db="UniProtKB">
        <authorList>
            <consortium name="RefSeq"/>
        </authorList>
    </citation>
    <scope>IDENTIFICATION</scope>
</reference>
<sequence>MATTTKSEKGTPPHLALFPCAGMGHLMPFLRLAAMLASRGCSVTFITVQPTVSAAESDHLSSFFSTHPHIKRLEFPLPPYKKSKFLNNDPFFIQAEAIGNAVHLLRPVLSCLSPSLSAIVADFSVASSVSQLASDLSISTYILITTSARFLSLMVYFPLLAQYKNTKNNAGGGNGYIELPGIGPMPVSSIPPAMLDDNNFFAVSISTNVSSIFKVKSILINTFNWIESEAIEALNSSGVAPHPAPILPVGPLESFDIEQASDLPWLDEQAPESVVFVSFGSRTALSKDQIKELTTGLEKSGCTFLWVLKASKVDKDDTEKVEDIVGESFLGRAKKKGIVIKGWVNQEQILAHPAIGGFVSHCGWNSVIEAARLGVPILAWPQHGDQRINAEVVEKVGFGLWVREWGWTGEKLVDGNDIADRITELMLSENLRARAKEVKEKARHARETNGSSERLLQGLIDSFKSKEET</sequence>
<dbReference type="InterPro" id="IPR050481">
    <property type="entry name" value="UDP-glycosyltransf_plant"/>
</dbReference>
<dbReference type="FunFam" id="3.40.50.2000:FF:000060">
    <property type="entry name" value="Glycosyltransferase"/>
    <property type="match status" value="1"/>
</dbReference>
<dbReference type="Gramene" id="SIN_1008051.t">
    <property type="protein sequence ID" value="SIN_1008051.t.cds1"/>
    <property type="gene ID" value="SIN_1008051"/>
</dbReference>
<comment type="similarity">
    <text evidence="1 4">Belongs to the UDP-glycosyltransferase family.</text>
</comment>
<keyword evidence="3 4" id="KW-0808">Transferase</keyword>
<dbReference type="InParanoid" id="A0A6I9UUS0"/>
<evidence type="ECO:0000256" key="1">
    <source>
        <dbReference type="ARBA" id="ARBA00009995"/>
    </source>
</evidence>
<name>A0A6I9UUS0_SESIN</name>
<evidence type="ECO:0000313" key="6">
    <source>
        <dbReference type="Proteomes" id="UP000504604"/>
    </source>
</evidence>
<dbReference type="PROSITE" id="PS00375">
    <property type="entry name" value="UDPGT"/>
    <property type="match status" value="1"/>
</dbReference>
<dbReference type="PANTHER" id="PTHR48048:SF76">
    <property type="entry name" value="UDP-GLYCOSYLTRANSFERASE 708D1-LIKE"/>
    <property type="match status" value="1"/>
</dbReference>
<protein>
    <recommendedName>
        <fullName evidence="5">Glycosyltransferase</fullName>
        <ecNumber evidence="5">2.4.1.-</ecNumber>
    </recommendedName>
</protein>
<gene>
    <name evidence="7" type="primary">LOC105177295</name>
</gene>
<organism evidence="6 7">
    <name type="scientific">Sesamum indicum</name>
    <name type="common">Oriental sesame</name>
    <name type="synonym">Sesamum orientale</name>
    <dbReference type="NCBI Taxonomy" id="4182"/>
    <lineage>
        <taxon>Eukaryota</taxon>
        <taxon>Viridiplantae</taxon>
        <taxon>Streptophyta</taxon>
        <taxon>Embryophyta</taxon>
        <taxon>Tracheophyta</taxon>
        <taxon>Spermatophyta</taxon>
        <taxon>Magnoliopsida</taxon>
        <taxon>eudicotyledons</taxon>
        <taxon>Gunneridae</taxon>
        <taxon>Pentapetalae</taxon>
        <taxon>asterids</taxon>
        <taxon>lamiids</taxon>
        <taxon>Lamiales</taxon>
        <taxon>Pedaliaceae</taxon>
        <taxon>Sesamum</taxon>
    </lineage>
</organism>
<evidence type="ECO:0000313" key="7">
    <source>
        <dbReference type="RefSeq" id="XP_011098693.1"/>
    </source>
</evidence>
<keyword evidence="6" id="KW-1185">Reference proteome</keyword>
<dbReference type="PANTHER" id="PTHR48048">
    <property type="entry name" value="GLYCOSYLTRANSFERASE"/>
    <property type="match status" value="1"/>
</dbReference>
<evidence type="ECO:0000256" key="4">
    <source>
        <dbReference type="RuleBase" id="RU003718"/>
    </source>
</evidence>
<dbReference type="EC" id="2.4.1.-" evidence="5"/>
<keyword evidence="2 4" id="KW-0328">Glycosyltransferase</keyword>
<dbReference type="GeneID" id="105177295"/>
<dbReference type="RefSeq" id="XP_011098693.1">
    <property type="nucleotide sequence ID" value="XM_011100391.2"/>
</dbReference>
<dbReference type="OrthoDB" id="5835829at2759"/>
<dbReference type="Gene3D" id="3.40.50.2000">
    <property type="entry name" value="Glycogen Phosphorylase B"/>
    <property type="match status" value="2"/>
</dbReference>
<dbReference type="Pfam" id="PF00201">
    <property type="entry name" value="UDPGT"/>
    <property type="match status" value="1"/>
</dbReference>
<dbReference type="CDD" id="cd03784">
    <property type="entry name" value="GT1_Gtf-like"/>
    <property type="match status" value="1"/>
</dbReference>
<dbReference type="AlphaFoldDB" id="A0A6I9UUS0"/>
<dbReference type="InterPro" id="IPR002213">
    <property type="entry name" value="UDP_glucos_trans"/>
</dbReference>
<dbReference type="Proteomes" id="UP000504604">
    <property type="component" value="Linkage group LG15"/>
</dbReference>
<dbReference type="GO" id="GO:0035251">
    <property type="term" value="F:UDP-glucosyltransferase activity"/>
    <property type="evidence" value="ECO:0007669"/>
    <property type="project" value="InterPro"/>
</dbReference>
<evidence type="ECO:0000256" key="3">
    <source>
        <dbReference type="ARBA" id="ARBA00022679"/>
    </source>
</evidence>
<dbReference type="KEGG" id="sind:105177295"/>
<dbReference type="GO" id="GO:0016138">
    <property type="term" value="P:glycoside biosynthetic process"/>
    <property type="evidence" value="ECO:0007669"/>
    <property type="project" value="UniProtKB-ARBA"/>
</dbReference>
<evidence type="ECO:0000256" key="5">
    <source>
        <dbReference type="RuleBase" id="RU362057"/>
    </source>
</evidence>
<dbReference type="InterPro" id="IPR035595">
    <property type="entry name" value="UDP_glycos_trans_CS"/>
</dbReference>
<dbReference type="SUPFAM" id="SSF53756">
    <property type="entry name" value="UDP-Glycosyltransferase/glycogen phosphorylase"/>
    <property type="match status" value="1"/>
</dbReference>
<proteinExistence type="inferred from homology"/>